<evidence type="ECO:0000256" key="1">
    <source>
        <dbReference type="SAM" id="Coils"/>
    </source>
</evidence>
<protein>
    <recommendedName>
        <fullName evidence="3">DUF4795 domain-containing protein</fullName>
    </recommendedName>
</protein>
<reference evidence="4 5" key="1">
    <citation type="submission" date="2023-11" db="EMBL/GenBank/DDBJ databases">
        <authorList>
            <person name="Okamura Y."/>
        </authorList>
    </citation>
    <scope>NUCLEOTIDE SEQUENCE [LARGE SCALE GENOMIC DNA]</scope>
</reference>
<dbReference type="InterPro" id="IPR032013">
    <property type="entry name" value="DUF4795"/>
</dbReference>
<evidence type="ECO:0000256" key="2">
    <source>
        <dbReference type="SAM" id="MobiDB-lite"/>
    </source>
</evidence>
<dbReference type="Proteomes" id="UP001497472">
    <property type="component" value="Unassembled WGS sequence"/>
</dbReference>
<dbReference type="Pfam" id="PF16043">
    <property type="entry name" value="DUF4795"/>
    <property type="match status" value="1"/>
</dbReference>
<evidence type="ECO:0000313" key="5">
    <source>
        <dbReference type="Proteomes" id="UP001497472"/>
    </source>
</evidence>
<feature type="compositionally biased region" description="Low complexity" evidence="2">
    <location>
        <begin position="82"/>
        <end position="94"/>
    </location>
</feature>
<feature type="region of interest" description="Disordered" evidence="2">
    <location>
        <begin position="539"/>
        <end position="577"/>
    </location>
</feature>
<name>A0AAV1J4A8_9NEOP</name>
<organism evidence="4 5">
    <name type="scientific">Leptosia nina</name>
    <dbReference type="NCBI Taxonomy" id="320188"/>
    <lineage>
        <taxon>Eukaryota</taxon>
        <taxon>Metazoa</taxon>
        <taxon>Ecdysozoa</taxon>
        <taxon>Arthropoda</taxon>
        <taxon>Hexapoda</taxon>
        <taxon>Insecta</taxon>
        <taxon>Pterygota</taxon>
        <taxon>Neoptera</taxon>
        <taxon>Endopterygota</taxon>
        <taxon>Lepidoptera</taxon>
        <taxon>Glossata</taxon>
        <taxon>Ditrysia</taxon>
        <taxon>Papilionoidea</taxon>
        <taxon>Pieridae</taxon>
        <taxon>Pierinae</taxon>
        <taxon>Leptosia</taxon>
    </lineage>
</organism>
<accession>A0AAV1J4A8</accession>
<keyword evidence="1" id="KW-0175">Coiled coil</keyword>
<proteinExistence type="predicted"/>
<feature type="domain" description="DUF4795" evidence="3">
    <location>
        <begin position="694"/>
        <end position="881"/>
    </location>
</feature>
<feature type="region of interest" description="Disordered" evidence="2">
    <location>
        <begin position="70"/>
        <end position="416"/>
    </location>
</feature>
<feature type="compositionally biased region" description="Polar residues" evidence="2">
    <location>
        <begin position="560"/>
        <end position="577"/>
    </location>
</feature>
<dbReference type="EMBL" id="CAVLEF010000004">
    <property type="protein sequence ID" value="CAK1543296.1"/>
    <property type="molecule type" value="Genomic_DNA"/>
</dbReference>
<evidence type="ECO:0000259" key="3">
    <source>
        <dbReference type="Pfam" id="PF16043"/>
    </source>
</evidence>
<dbReference type="AlphaFoldDB" id="A0AAV1J4A8"/>
<comment type="caution">
    <text evidence="4">The sequence shown here is derived from an EMBL/GenBank/DDBJ whole genome shotgun (WGS) entry which is preliminary data.</text>
</comment>
<evidence type="ECO:0000313" key="4">
    <source>
        <dbReference type="EMBL" id="CAK1543296.1"/>
    </source>
</evidence>
<feature type="coiled-coil region" evidence="1">
    <location>
        <begin position="819"/>
        <end position="846"/>
    </location>
</feature>
<keyword evidence="5" id="KW-1185">Reference proteome</keyword>
<feature type="compositionally biased region" description="Basic and acidic residues" evidence="2">
    <location>
        <begin position="103"/>
        <end position="412"/>
    </location>
</feature>
<gene>
    <name evidence="4" type="ORF">LNINA_LOCUS3118</name>
</gene>
<sequence length="998" mass="111917">MAKTNRPSYDEPNMSDTALLVTVEDLINRAMGPPDANVVNFKVIQAVLHILARQQRILEQRVEIRIAEGSPPRQKVKKQKVVQESSESSSSVKSPRPKPKMGKIKEEREPKTDKALKEKERAEKLAQKEQRAASKERDKQERAISKERDKQERAASKEREKQERAISKEQEKEKRMASKEREKEERAASKERDKEERAASREREKQERASSKEREKSEKYAQKEHEKAGKQAQKEQEKTKKDQEKAEKQAQREQEKAQREQEKTERHAQKDQVKAQKEIEKADKQALKDQERVQKEQRNAQKEIEKADKQALKDQERVQKEQRNAQKELEKADKHAQKEQERAQKEQEKAGKAAKKDEEMAEKERQKAEKQAQKEQERAEKLSQKEREKAEKAAAKEKETPKSPIKEKKPSETRISVSDIQTRGSIEVVTQSQFALLEAAVKELKDMAAPMKLAMPDNERLRSDLAKGSASLSDTMQAMQIDARVKAAESAISRMTGLLTQLAAAGGLPEDLEQQMEVIQTEQVAAEAQAVVNARPSMAGPKSVAISPSAKESEMLSRPSMATTARPSMSIMKQPSSRVSTATLDAVTHDELEDSVNRLREELIKSMNTMTSRAGATADNALHTAKAVADKLDIALSLDVRIATLQSLAVDYAEQLHGFDAGLSTQMQSFREQMVQMRTDLQGGLTQLEGVNNNAETAAVTELTGRYQDLVTELDSTLHAHRSLTKFQTQLAEELRSLVECVEMLREQKADKDEVADGLRDKADTSRLAGLLTESEFALARADLERRLAVCHDKFQRQDGVWMTAMKDLNKILDGKSEIISLLSARDELQKELQILHERVQILAAVLGEPKAAIVKRQLAVGASCAACGAAALMSPRGASQGAPPRLPALRPPPVGAPSDQPCFKEWMPPELPDNRHVCHRWCGGSHTMVSENTKHEQATELPALEHAPPTKRYTGYGSDGRLYMMEEDLQPCIECNEMVQKTDDIPPLNIGAGDQSN</sequence>